<dbReference type="Pfam" id="PF05853">
    <property type="entry name" value="BKACE"/>
    <property type="match status" value="1"/>
</dbReference>
<dbReference type="PANTHER" id="PTHR37418">
    <property type="entry name" value="3-KETO-5-AMINOHEXANOATE CLEAVAGE ENZYME-RELATED"/>
    <property type="match status" value="1"/>
</dbReference>
<dbReference type="EMBL" id="JACHFM010000002">
    <property type="protein sequence ID" value="MBB5222851.1"/>
    <property type="molecule type" value="Genomic_DNA"/>
</dbReference>
<protein>
    <submittedName>
        <fullName evidence="1">Uncharacterized protein (DUF849 family)</fullName>
    </submittedName>
</protein>
<gene>
    <name evidence="1" type="ORF">HNP73_002787</name>
</gene>
<dbReference type="Gene3D" id="3.20.20.70">
    <property type="entry name" value="Aldolase class I"/>
    <property type="match status" value="1"/>
</dbReference>
<dbReference type="PANTHER" id="PTHR37418:SF1">
    <property type="entry name" value="3-KETO-5-AMINOHEXANOATE CLEAVAGE PROTEIN"/>
    <property type="match status" value="1"/>
</dbReference>
<accession>A0A840SUM9</accession>
<reference evidence="1 2" key="1">
    <citation type="submission" date="2020-08" db="EMBL/GenBank/DDBJ databases">
        <title>Genomic Encyclopedia of Type Strains, Phase IV (KMG-IV): sequencing the most valuable type-strain genomes for metagenomic binning, comparative biology and taxonomic classification.</title>
        <authorList>
            <person name="Goeker M."/>
        </authorList>
    </citation>
    <scope>NUCLEOTIDE SEQUENCE [LARGE SCALE GENOMIC DNA]</scope>
    <source>
        <strain evidence="1 2">DSM 101730</strain>
    </source>
</reference>
<name>A0A840SUM9_9RHOB</name>
<dbReference type="Proteomes" id="UP000549457">
    <property type="component" value="Unassembled WGS sequence"/>
</dbReference>
<organism evidence="1 2">
    <name type="scientific">Amaricoccus macauensis</name>
    <dbReference type="NCBI Taxonomy" id="57001"/>
    <lineage>
        <taxon>Bacteria</taxon>
        <taxon>Pseudomonadati</taxon>
        <taxon>Pseudomonadota</taxon>
        <taxon>Alphaproteobacteria</taxon>
        <taxon>Rhodobacterales</taxon>
        <taxon>Paracoccaceae</taxon>
        <taxon>Amaricoccus</taxon>
    </lineage>
</organism>
<keyword evidence="2" id="KW-1185">Reference proteome</keyword>
<dbReference type="RefSeq" id="WP_221288507.1">
    <property type="nucleotide sequence ID" value="NZ_JACHFM010000002.1"/>
</dbReference>
<evidence type="ECO:0000313" key="2">
    <source>
        <dbReference type="Proteomes" id="UP000549457"/>
    </source>
</evidence>
<dbReference type="InterPro" id="IPR013785">
    <property type="entry name" value="Aldolase_TIM"/>
</dbReference>
<sequence>MAGKIGIADSMAPSRGEGRMLIQACLNGTRSVAFHPAVPLTPKALARDAVAVRDVGARLLHFHPRNGLGRESLAAPDVDAAIAAVRAAVPELPIGVSTGGWIAPGGTARLVPIRSWTVLPDYVSVNVHEPEAEAIMGLMQARGVGIEAGIWTEAAARRFVSGRMPRYTTRVLVEMTAEDAETARAEANEILDVLEAAGVKLPILLHGENACAWPMVAMAAERGLGTRMGFEDTRELPGGAVAASNAALVAAAARVLSGQAAA</sequence>
<dbReference type="AlphaFoldDB" id="A0A840SUM9"/>
<dbReference type="GO" id="GO:0043720">
    <property type="term" value="F:3-keto-5-aminohexanoate cleavage activity"/>
    <property type="evidence" value="ECO:0007669"/>
    <property type="project" value="InterPro"/>
</dbReference>
<dbReference type="InterPro" id="IPR008567">
    <property type="entry name" value="BKACE"/>
</dbReference>
<comment type="caution">
    <text evidence="1">The sequence shown here is derived from an EMBL/GenBank/DDBJ whole genome shotgun (WGS) entry which is preliminary data.</text>
</comment>
<proteinExistence type="predicted"/>
<evidence type="ECO:0000313" key="1">
    <source>
        <dbReference type="EMBL" id="MBB5222851.1"/>
    </source>
</evidence>